<dbReference type="Pfam" id="PF06250">
    <property type="entry name" value="YhcG_C"/>
    <property type="match status" value="1"/>
</dbReference>
<dbReference type="EMBL" id="FRFG01000031">
    <property type="protein sequence ID" value="SHO57050.1"/>
    <property type="molecule type" value="Genomic_DNA"/>
</dbReference>
<dbReference type="Gene3D" id="3.40.1350.10">
    <property type="match status" value="1"/>
</dbReference>
<dbReference type="AlphaFoldDB" id="A0A1M7YWF6"/>
<evidence type="ECO:0000313" key="4">
    <source>
        <dbReference type="Proteomes" id="UP000184600"/>
    </source>
</evidence>
<organism evidence="3 4">
    <name type="scientific">Vibrio quintilis</name>
    <dbReference type="NCBI Taxonomy" id="1117707"/>
    <lineage>
        <taxon>Bacteria</taxon>
        <taxon>Pseudomonadati</taxon>
        <taxon>Pseudomonadota</taxon>
        <taxon>Gammaproteobacteria</taxon>
        <taxon>Vibrionales</taxon>
        <taxon>Vibrionaceae</taxon>
        <taxon>Vibrio</taxon>
    </lineage>
</organism>
<dbReference type="STRING" id="1117707.VQ7734_02819"/>
<name>A0A1M7YWF6_9VIBR</name>
<dbReference type="GO" id="GO:0003676">
    <property type="term" value="F:nucleic acid binding"/>
    <property type="evidence" value="ECO:0007669"/>
    <property type="project" value="InterPro"/>
</dbReference>
<evidence type="ECO:0000259" key="1">
    <source>
        <dbReference type="Pfam" id="PF06250"/>
    </source>
</evidence>
<proteinExistence type="predicted"/>
<evidence type="ECO:0000259" key="2">
    <source>
        <dbReference type="Pfam" id="PF17761"/>
    </source>
</evidence>
<protein>
    <recommendedName>
        <fullName evidence="5">Endonuclease NucS</fullName>
    </recommendedName>
</protein>
<reference evidence="4" key="1">
    <citation type="submission" date="2016-12" db="EMBL/GenBank/DDBJ databases">
        <authorList>
            <person name="Rodrigo-Torres L."/>
            <person name="Arahal R.D."/>
            <person name="Lucena T."/>
        </authorList>
    </citation>
    <scope>NUCLEOTIDE SEQUENCE [LARGE SCALE GENOMIC DNA]</scope>
</reference>
<dbReference type="PANTHER" id="PTHR30547:SF0">
    <property type="entry name" value="BLR8175 PROTEIN"/>
    <property type="match status" value="1"/>
</dbReference>
<accession>A0A1M7YWF6</accession>
<evidence type="ECO:0000313" key="3">
    <source>
        <dbReference type="EMBL" id="SHO57050.1"/>
    </source>
</evidence>
<gene>
    <name evidence="3" type="ORF">VQ7734_02819</name>
</gene>
<dbReference type="RefSeq" id="WP_073583607.1">
    <property type="nucleotide sequence ID" value="NZ_AP024898.1"/>
</dbReference>
<dbReference type="InterPro" id="IPR011856">
    <property type="entry name" value="tRNA_endonuc-like_dom_sf"/>
</dbReference>
<dbReference type="PANTHER" id="PTHR30547">
    <property type="entry name" value="UNCHARACTERIZED PROTEIN YHCG-RELATED"/>
    <property type="match status" value="1"/>
</dbReference>
<feature type="domain" description="YhcG PDDEXK nuclease" evidence="1">
    <location>
        <begin position="198"/>
        <end position="353"/>
    </location>
</feature>
<evidence type="ECO:0008006" key="5">
    <source>
        <dbReference type="Google" id="ProtNLM"/>
    </source>
</evidence>
<sequence>MSKHDSSRKQRVETNHKDIRFPVGESLANLPAAYPQFFSEVVAIVKKQRQVAIQKVNVEQNLLYWQLGKHIAAKQAQQGWGAKVIDRLSQDLKQHYPMLKGFSPRNLKYMVKFATVWEDLEFVQRTVAQLAWGTNCTLMDKVKDNQARLWYARQTLENGWGRDMVVFRINANEYERSGKSINNFPKMLPPFDSDMAEQSFKDPYIFDFIGLDEPKREAELENRLLAHLEHFLIELGQGFAFVGRQVHLELGDQDFYADLLFYHLKMRCYVVIELKNGKFKPEHISQLNLYRAVIDDKMRHENDNDTIGLLLVKDKNDLVVEYSLSGYDKPMSVASWEQEIYQSLPQNMTSNLPSIEELEQELHPFIDGDNDE</sequence>
<feature type="domain" description="YhcG N-terminal" evidence="2">
    <location>
        <begin position="40"/>
        <end position="176"/>
    </location>
</feature>
<dbReference type="Proteomes" id="UP000184600">
    <property type="component" value="Unassembled WGS sequence"/>
</dbReference>
<dbReference type="InterPro" id="IPR041527">
    <property type="entry name" value="YhcG_N"/>
</dbReference>
<dbReference type="InterPro" id="IPR009362">
    <property type="entry name" value="YhcG_C"/>
</dbReference>
<dbReference type="Pfam" id="PF17761">
    <property type="entry name" value="DUF1016_N"/>
    <property type="match status" value="1"/>
</dbReference>
<keyword evidence="4" id="KW-1185">Reference proteome</keyword>
<dbReference type="InterPro" id="IPR053148">
    <property type="entry name" value="PD-DEXK-like_domain"/>
</dbReference>
<dbReference type="OrthoDB" id="9801263at2"/>